<evidence type="ECO:0000256" key="1">
    <source>
        <dbReference type="SAM" id="Phobius"/>
    </source>
</evidence>
<feature type="transmembrane region" description="Helical" evidence="1">
    <location>
        <begin position="64"/>
        <end position="86"/>
    </location>
</feature>
<organism evidence="3 4">
    <name type="scientific">Fomitopsis schrenkii</name>
    <name type="common">Brown rot fungus</name>
    <dbReference type="NCBI Taxonomy" id="2126942"/>
    <lineage>
        <taxon>Eukaryota</taxon>
        <taxon>Fungi</taxon>
        <taxon>Dikarya</taxon>
        <taxon>Basidiomycota</taxon>
        <taxon>Agaricomycotina</taxon>
        <taxon>Agaricomycetes</taxon>
        <taxon>Polyporales</taxon>
        <taxon>Fomitopsis</taxon>
    </lineage>
</organism>
<evidence type="ECO:0000313" key="3">
    <source>
        <dbReference type="EMBL" id="EPS99879.1"/>
    </source>
</evidence>
<feature type="domain" description="DUF6534" evidence="2">
    <location>
        <begin position="2"/>
        <end position="91"/>
    </location>
</feature>
<dbReference type="HOGENOM" id="CLU_2015322_0_0_1"/>
<dbReference type="EMBL" id="KE504153">
    <property type="protein sequence ID" value="EPS99879.1"/>
    <property type="molecule type" value="Genomic_DNA"/>
</dbReference>
<dbReference type="AlphaFoldDB" id="S8FNK2"/>
<dbReference type="InParanoid" id="S8FNK2"/>
<keyword evidence="1" id="KW-0472">Membrane</keyword>
<feature type="transmembrane region" description="Helical" evidence="1">
    <location>
        <begin position="34"/>
        <end position="58"/>
    </location>
</feature>
<keyword evidence="1" id="KW-1133">Transmembrane helix</keyword>
<dbReference type="Pfam" id="PF20152">
    <property type="entry name" value="DUF6534"/>
    <property type="match status" value="1"/>
</dbReference>
<keyword evidence="4" id="KW-1185">Reference proteome</keyword>
<name>S8FNK2_FOMSC</name>
<keyword evidence="1" id="KW-0812">Transmembrane</keyword>
<evidence type="ECO:0000313" key="4">
    <source>
        <dbReference type="Proteomes" id="UP000015241"/>
    </source>
</evidence>
<dbReference type="Proteomes" id="UP000015241">
    <property type="component" value="Unassembled WGS sequence"/>
</dbReference>
<dbReference type="STRING" id="743788.S8FNK2"/>
<sequence length="123" mass="13976">MAALVDIYTTVWFCYHLQDAKTGHAQSDSMATRLINYAITRGILTATFQVLALVLFIVDYEGKTLWFIVFYMSASTVYVNSLLAMWNARRHIMWSCAPPSNANDLSIWRVSLDVSTEDQLDPC</sequence>
<reference evidence="3 4" key="1">
    <citation type="journal article" date="2012" name="Science">
        <title>The Paleozoic origin of enzymatic lignin decomposition reconstructed from 31 fungal genomes.</title>
        <authorList>
            <person name="Floudas D."/>
            <person name="Binder M."/>
            <person name="Riley R."/>
            <person name="Barry K."/>
            <person name="Blanchette R.A."/>
            <person name="Henrissat B."/>
            <person name="Martinez A.T."/>
            <person name="Otillar R."/>
            <person name="Spatafora J.W."/>
            <person name="Yadav J.S."/>
            <person name="Aerts A."/>
            <person name="Benoit I."/>
            <person name="Boyd A."/>
            <person name="Carlson A."/>
            <person name="Copeland A."/>
            <person name="Coutinho P.M."/>
            <person name="de Vries R.P."/>
            <person name="Ferreira P."/>
            <person name="Findley K."/>
            <person name="Foster B."/>
            <person name="Gaskell J."/>
            <person name="Glotzer D."/>
            <person name="Gorecki P."/>
            <person name="Heitman J."/>
            <person name="Hesse C."/>
            <person name="Hori C."/>
            <person name="Igarashi K."/>
            <person name="Jurgens J.A."/>
            <person name="Kallen N."/>
            <person name="Kersten P."/>
            <person name="Kohler A."/>
            <person name="Kuees U."/>
            <person name="Kumar T.K.A."/>
            <person name="Kuo A."/>
            <person name="LaButti K."/>
            <person name="Larrondo L.F."/>
            <person name="Lindquist E."/>
            <person name="Ling A."/>
            <person name="Lombard V."/>
            <person name="Lucas S."/>
            <person name="Lundell T."/>
            <person name="Martin R."/>
            <person name="McLaughlin D.J."/>
            <person name="Morgenstern I."/>
            <person name="Morin E."/>
            <person name="Murat C."/>
            <person name="Nagy L.G."/>
            <person name="Nolan M."/>
            <person name="Ohm R.A."/>
            <person name="Patyshakuliyeva A."/>
            <person name="Rokas A."/>
            <person name="Ruiz-Duenas F.J."/>
            <person name="Sabat G."/>
            <person name="Salamov A."/>
            <person name="Samejima M."/>
            <person name="Schmutz J."/>
            <person name="Slot J.C."/>
            <person name="St John F."/>
            <person name="Stenlid J."/>
            <person name="Sun H."/>
            <person name="Sun S."/>
            <person name="Syed K."/>
            <person name="Tsang A."/>
            <person name="Wiebenga A."/>
            <person name="Young D."/>
            <person name="Pisabarro A."/>
            <person name="Eastwood D.C."/>
            <person name="Martin F."/>
            <person name="Cullen D."/>
            <person name="Grigoriev I.V."/>
            <person name="Hibbett D.S."/>
        </authorList>
    </citation>
    <scope>NUCLEOTIDE SEQUENCE</scope>
    <source>
        <strain evidence="4">FP-58527</strain>
    </source>
</reference>
<accession>S8FNK2</accession>
<gene>
    <name evidence="3" type="ORF">FOMPIDRAFT_85671</name>
</gene>
<dbReference type="InterPro" id="IPR045339">
    <property type="entry name" value="DUF6534"/>
</dbReference>
<proteinExistence type="predicted"/>
<dbReference type="OrthoDB" id="2803252at2759"/>
<protein>
    <recommendedName>
        <fullName evidence="2">DUF6534 domain-containing protein</fullName>
    </recommendedName>
</protein>
<evidence type="ECO:0000259" key="2">
    <source>
        <dbReference type="Pfam" id="PF20152"/>
    </source>
</evidence>